<dbReference type="Proteomes" id="UP000292957">
    <property type="component" value="Unassembled WGS sequence"/>
</dbReference>
<proteinExistence type="predicted"/>
<feature type="compositionally biased region" description="Polar residues" evidence="1">
    <location>
        <begin position="17"/>
        <end position="29"/>
    </location>
</feature>
<dbReference type="AlphaFoldDB" id="A0A4Q9MHG4"/>
<reference evidence="2" key="1">
    <citation type="submission" date="2019-01" db="EMBL/GenBank/DDBJ databases">
        <title>Draft genome sequences of three monokaryotic isolates of the white-rot basidiomycete fungus Dichomitus squalens.</title>
        <authorList>
            <consortium name="DOE Joint Genome Institute"/>
            <person name="Lopez S.C."/>
            <person name="Andreopoulos B."/>
            <person name="Pangilinan J."/>
            <person name="Lipzen A."/>
            <person name="Riley R."/>
            <person name="Ahrendt S."/>
            <person name="Ng V."/>
            <person name="Barry K."/>
            <person name="Daum C."/>
            <person name="Grigoriev I.V."/>
            <person name="Hilden K.S."/>
            <person name="Makela M.R."/>
            <person name="de Vries R.P."/>
        </authorList>
    </citation>
    <scope>NUCLEOTIDE SEQUENCE [LARGE SCALE GENOMIC DNA]</scope>
    <source>
        <strain evidence="2">OM18370.1</strain>
    </source>
</reference>
<name>A0A4Q9MHG4_9APHY</name>
<feature type="region of interest" description="Disordered" evidence="1">
    <location>
        <begin position="168"/>
        <end position="188"/>
    </location>
</feature>
<feature type="region of interest" description="Disordered" evidence="1">
    <location>
        <begin position="1"/>
        <end position="146"/>
    </location>
</feature>
<sequence>MESNRGVGRHTAYHSGSDITGSEPNSATSLIHIREGTVNPETLSRSSTVDSFLSQSRRATTRWPSDELPAPNMPLRPLRRQQSVERGPTVQYSPEEDETVQAAVEGEHATLLRPLPPTVSSANATASGEASSAASEAHPPSVENQELREQMARLQDEIERLRRIQEMQAILEDAPPMYDPSSAPRRQS</sequence>
<evidence type="ECO:0000256" key="1">
    <source>
        <dbReference type="SAM" id="MobiDB-lite"/>
    </source>
</evidence>
<organism evidence="2">
    <name type="scientific">Dichomitus squalens</name>
    <dbReference type="NCBI Taxonomy" id="114155"/>
    <lineage>
        <taxon>Eukaryota</taxon>
        <taxon>Fungi</taxon>
        <taxon>Dikarya</taxon>
        <taxon>Basidiomycota</taxon>
        <taxon>Agaricomycotina</taxon>
        <taxon>Agaricomycetes</taxon>
        <taxon>Polyporales</taxon>
        <taxon>Polyporaceae</taxon>
        <taxon>Dichomitus</taxon>
    </lineage>
</organism>
<accession>A0A4Q9MHG4</accession>
<evidence type="ECO:0000313" key="2">
    <source>
        <dbReference type="EMBL" id="TBU26829.1"/>
    </source>
</evidence>
<gene>
    <name evidence="2" type="ORF">BD311DRAFT_416079</name>
</gene>
<dbReference type="EMBL" id="ML143440">
    <property type="protein sequence ID" value="TBU26829.1"/>
    <property type="molecule type" value="Genomic_DNA"/>
</dbReference>
<protein>
    <submittedName>
        <fullName evidence="2">Uncharacterized protein</fullName>
    </submittedName>
</protein>
<feature type="compositionally biased region" description="Polar residues" evidence="1">
    <location>
        <begin position="39"/>
        <end position="58"/>
    </location>
</feature>
<feature type="compositionally biased region" description="Low complexity" evidence="1">
    <location>
        <begin position="120"/>
        <end position="141"/>
    </location>
</feature>